<keyword evidence="2" id="KW-1185">Reference proteome</keyword>
<dbReference type="RefSeq" id="WP_184814575.1">
    <property type="nucleotide sequence ID" value="NZ_JACHJQ010000007.1"/>
</dbReference>
<dbReference type="GO" id="GO:0016746">
    <property type="term" value="F:acyltransferase activity"/>
    <property type="evidence" value="ECO:0007669"/>
    <property type="project" value="UniProtKB-KW"/>
</dbReference>
<evidence type="ECO:0000313" key="2">
    <source>
        <dbReference type="Proteomes" id="UP000520767"/>
    </source>
</evidence>
<proteinExistence type="predicted"/>
<organism evidence="1 2">
    <name type="scientific">Actinophytocola algeriensis</name>
    <dbReference type="NCBI Taxonomy" id="1768010"/>
    <lineage>
        <taxon>Bacteria</taxon>
        <taxon>Bacillati</taxon>
        <taxon>Actinomycetota</taxon>
        <taxon>Actinomycetes</taxon>
        <taxon>Pseudonocardiales</taxon>
        <taxon>Pseudonocardiaceae</taxon>
    </lineage>
</organism>
<accession>A0A7W7VHL0</accession>
<comment type="caution">
    <text evidence="1">The sequence shown here is derived from an EMBL/GenBank/DDBJ whole genome shotgun (WGS) entry which is preliminary data.</text>
</comment>
<gene>
    <name evidence="1" type="ORF">FHR82_006801</name>
</gene>
<reference evidence="1 2" key="1">
    <citation type="submission" date="2020-08" db="EMBL/GenBank/DDBJ databases">
        <title>Genomic Encyclopedia of Type Strains, Phase III (KMG-III): the genomes of soil and plant-associated and newly described type strains.</title>
        <authorList>
            <person name="Whitman W."/>
        </authorList>
    </citation>
    <scope>NUCLEOTIDE SEQUENCE [LARGE SCALE GENOMIC DNA]</scope>
    <source>
        <strain evidence="1 2">CECT 8960</strain>
    </source>
</reference>
<dbReference type="EMBL" id="JACHJQ010000007">
    <property type="protein sequence ID" value="MBB4910543.1"/>
    <property type="molecule type" value="Genomic_DNA"/>
</dbReference>
<dbReference type="AlphaFoldDB" id="A0A7W7VHL0"/>
<keyword evidence="1" id="KW-0012">Acyltransferase</keyword>
<protein>
    <submittedName>
        <fullName evidence="1">Putative acyltransferase</fullName>
    </submittedName>
</protein>
<dbReference type="Proteomes" id="UP000520767">
    <property type="component" value="Unassembled WGS sequence"/>
</dbReference>
<keyword evidence="1" id="KW-0808">Transferase</keyword>
<sequence>MPVWTADTENAVRRALGEVTYAEPGREHLGLPYITAYQLAIKVRRIDPSVAPELEVGGEGIGQRQSLAQFLARELSQRIKRDETYFVEGAQLSSAAMTVMTFRHPDGRVISNSLISAGYDTSMFRLREK</sequence>
<name>A0A7W7VHL0_9PSEU</name>
<evidence type="ECO:0000313" key="1">
    <source>
        <dbReference type="EMBL" id="MBB4910543.1"/>
    </source>
</evidence>